<dbReference type="CDD" id="cd07739">
    <property type="entry name" value="metallo-hydrolase-like_MBL-fold"/>
    <property type="match status" value="1"/>
</dbReference>
<dbReference type="EMBL" id="BAAATK010000019">
    <property type="protein sequence ID" value="GAA2440295.1"/>
    <property type="molecule type" value="Genomic_DNA"/>
</dbReference>
<dbReference type="Gene3D" id="3.60.15.10">
    <property type="entry name" value="Ribonuclease Z/Hydroxyacylglutathione hydrolase-like"/>
    <property type="match status" value="1"/>
</dbReference>
<organism evidence="2 3">
    <name type="scientific">Streptomyces glaucus</name>
    <dbReference type="NCBI Taxonomy" id="284029"/>
    <lineage>
        <taxon>Bacteria</taxon>
        <taxon>Bacillati</taxon>
        <taxon>Actinomycetota</taxon>
        <taxon>Actinomycetes</taxon>
        <taxon>Kitasatosporales</taxon>
        <taxon>Streptomycetaceae</taxon>
        <taxon>Streptomyces</taxon>
    </lineage>
</organism>
<dbReference type="PANTHER" id="PTHR42951:SF14">
    <property type="entry name" value="METALLO-BETA-LACTAMASE SUPERFAMILY PROTEIN"/>
    <property type="match status" value="1"/>
</dbReference>
<reference evidence="2 3" key="1">
    <citation type="journal article" date="2019" name="Int. J. Syst. Evol. Microbiol.">
        <title>The Global Catalogue of Microorganisms (GCM) 10K type strain sequencing project: providing services to taxonomists for standard genome sequencing and annotation.</title>
        <authorList>
            <consortium name="The Broad Institute Genomics Platform"/>
            <consortium name="The Broad Institute Genome Sequencing Center for Infectious Disease"/>
            <person name="Wu L."/>
            <person name="Ma J."/>
        </authorList>
    </citation>
    <scope>NUCLEOTIDE SEQUENCE [LARGE SCALE GENOMIC DNA]</scope>
    <source>
        <strain evidence="2 3">JCM 6922</strain>
    </source>
</reference>
<gene>
    <name evidence="2" type="ORF">GCM10010421_33350</name>
</gene>
<dbReference type="PANTHER" id="PTHR42951">
    <property type="entry name" value="METALLO-BETA-LACTAMASE DOMAIN-CONTAINING"/>
    <property type="match status" value="1"/>
</dbReference>
<dbReference type="RefSeq" id="WP_344604077.1">
    <property type="nucleotide sequence ID" value="NZ_BAAATK010000019.1"/>
</dbReference>
<sequence>MLSIDVFTSDYKPIAATLPGWDPRQRATWPASTATLIHGPREAALVDALVTEREARDLTAWIRAKDKVLTTVYVTHGHADHFLGLSVVLDAFPDAVAVALPDVVPHAREQLRGPSLAYWESLFPGLLPARRVAPRPLADEVIGVDGHEVRPVRVGQSDTAPSSVVHVPGLDAVVGGDVAYNGIHMWLAQTDRAARARWLDALDAVEALRPARVIAGHRHPGAPDDDAAGVLAASRRYLTDFDGAVEAGADAADVVRAMTAAHGDRGNPYTLFVSATAQYPEPAGADGTR</sequence>
<accession>A0ABN3JXE1</accession>
<dbReference type="Pfam" id="PF00753">
    <property type="entry name" value="Lactamase_B"/>
    <property type="match status" value="1"/>
</dbReference>
<dbReference type="SUPFAM" id="SSF56281">
    <property type="entry name" value="Metallo-hydrolase/oxidoreductase"/>
    <property type="match status" value="1"/>
</dbReference>
<dbReference type="InterPro" id="IPR001279">
    <property type="entry name" value="Metallo-B-lactamas"/>
</dbReference>
<protein>
    <submittedName>
        <fullName evidence="2">MBL fold metallo-hydrolase</fullName>
    </submittedName>
</protein>
<name>A0ABN3JXE1_9ACTN</name>
<dbReference type="InterPro" id="IPR036866">
    <property type="entry name" value="RibonucZ/Hydroxyglut_hydro"/>
</dbReference>
<dbReference type="SMART" id="SM00849">
    <property type="entry name" value="Lactamase_B"/>
    <property type="match status" value="1"/>
</dbReference>
<evidence type="ECO:0000313" key="2">
    <source>
        <dbReference type="EMBL" id="GAA2440295.1"/>
    </source>
</evidence>
<comment type="caution">
    <text evidence="2">The sequence shown here is derived from an EMBL/GenBank/DDBJ whole genome shotgun (WGS) entry which is preliminary data.</text>
</comment>
<evidence type="ECO:0000259" key="1">
    <source>
        <dbReference type="SMART" id="SM00849"/>
    </source>
</evidence>
<evidence type="ECO:0000313" key="3">
    <source>
        <dbReference type="Proteomes" id="UP001500460"/>
    </source>
</evidence>
<dbReference type="InterPro" id="IPR050855">
    <property type="entry name" value="NDM-1-like"/>
</dbReference>
<dbReference type="Proteomes" id="UP001500460">
    <property type="component" value="Unassembled WGS sequence"/>
</dbReference>
<keyword evidence="3" id="KW-1185">Reference proteome</keyword>
<proteinExistence type="predicted"/>
<feature type="domain" description="Metallo-beta-lactamase" evidence="1">
    <location>
        <begin position="31"/>
        <end position="217"/>
    </location>
</feature>